<proteinExistence type="predicted"/>
<protein>
    <submittedName>
        <fullName evidence="3">Uncharacterized protein</fullName>
    </submittedName>
</protein>
<keyword evidence="1" id="KW-0175">Coiled coil</keyword>
<organism evidence="3 4">
    <name type="scientific">Bacteroides difficilis</name>
    <dbReference type="NCBI Taxonomy" id="2763021"/>
    <lineage>
        <taxon>Bacteria</taxon>
        <taxon>Pseudomonadati</taxon>
        <taxon>Bacteroidota</taxon>
        <taxon>Bacteroidia</taxon>
        <taxon>Bacteroidales</taxon>
        <taxon>Bacteroidaceae</taxon>
        <taxon>Bacteroides</taxon>
    </lineage>
</organism>
<comment type="caution">
    <text evidence="3">The sequence shown here is derived from an EMBL/GenBank/DDBJ whole genome shotgun (WGS) entry which is preliminary data.</text>
</comment>
<keyword evidence="4" id="KW-1185">Reference proteome</keyword>
<dbReference type="EMBL" id="JACOOE010000007">
    <property type="protein sequence ID" value="MBC5605854.1"/>
    <property type="molecule type" value="Genomic_DNA"/>
</dbReference>
<accession>A0ABR7CEN9</accession>
<evidence type="ECO:0000256" key="2">
    <source>
        <dbReference type="SAM" id="MobiDB-lite"/>
    </source>
</evidence>
<evidence type="ECO:0000256" key="1">
    <source>
        <dbReference type="SAM" id="Coils"/>
    </source>
</evidence>
<reference evidence="3 4" key="1">
    <citation type="submission" date="2020-08" db="EMBL/GenBank/DDBJ databases">
        <title>Genome public.</title>
        <authorList>
            <person name="Liu C."/>
            <person name="Sun Q."/>
        </authorList>
    </citation>
    <scope>NUCLEOTIDE SEQUENCE [LARGE SCALE GENOMIC DNA]</scope>
    <source>
        <strain evidence="3 4">M27</strain>
    </source>
</reference>
<evidence type="ECO:0000313" key="3">
    <source>
        <dbReference type="EMBL" id="MBC5605854.1"/>
    </source>
</evidence>
<evidence type="ECO:0000313" key="4">
    <source>
        <dbReference type="Proteomes" id="UP000600600"/>
    </source>
</evidence>
<feature type="coiled-coil region" evidence="1">
    <location>
        <begin position="43"/>
        <end position="105"/>
    </location>
</feature>
<feature type="compositionally biased region" description="Basic and acidic residues" evidence="2">
    <location>
        <begin position="105"/>
        <end position="116"/>
    </location>
</feature>
<name>A0ABR7CEN9_9BACE</name>
<feature type="region of interest" description="Disordered" evidence="2">
    <location>
        <begin position="105"/>
        <end position="135"/>
    </location>
</feature>
<dbReference type="RefSeq" id="WP_186967735.1">
    <property type="nucleotide sequence ID" value="NZ_JACOOE010000007.1"/>
</dbReference>
<gene>
    <name evidence="3" type="ORF">H8S67_14420</name>
</gene>
<dbReference type="Proteomes" id="UP000600600">
    <property type="component" value="Unassembled WGS sequence"/>
</dbReference>
<sequence>MDEWLKIIGALGGLEAIRFIVTFLANRKTNARKEKATADSMELQNLLSIIDNLNKQIERYDGRLKQRDEKVDTIYREWRTAQAEVQNWMRKYYELELALKDAEHNRCDRPDSECNRRTPPRRPITINQNNKEVIE</sequence>